<gene>
    <name evidence="1" type="ORF">ALQ04_02711</name>
</gene>
<reference evidence="1 2" key="1">
    <citation type="submission" date="2018-08" db="EMBL/GenBank/DDBJ databases">
        <title>Recombination of ecologically and evolutionarily significant loci maintains genetic cohesion in the Pseudomonas syringae species complex.</title>
        <authorList>
            <person name="Dillon M."/>
            <person name="Thakur S."/>
            <person name="Almeida R.N.D."/>
            <person name="Weir B.S."/>
            <person name="Guttman D.S."/>
        </authorList>
    </citation>
    <scope>NUCLEOTIDE SEQUENCE [LARGE SCALE GENOMIC DNA]</scope>
    <source>
        <strain evidence="1 2">ICMP 3353</strain>
    </source>
</reference>
<accession>A0A3M4M2X4</accession>
<dbReference type="Proteomes" id="UP000277236">
    <property type="component" value="Unassembled WGS sequence"/>
</dbReference>
<proteinExistence type="predicted"/>
<evidence type="ECO:0000313" key="2">
    <source>
        <dbReference type="Proteomes" id="UP000277236"/>
    </source>
</evidence>
<dbReference type="RefSeq" id="WP_122315129.1">
    <property type="nucleotide sequence ID" value="NZ_RBRE01000033.1"/>
</dbReference>
<organism evidence="1 2">
    <name type="scientific">Pseudomonas cichorii</name>
    <dbReference type="NCBI Taxonomy" id="36746"/>
    <lineage>
        <taxon>Bacteria</taxon>
        <taxon>Pseudomonadati</taxon>
        <taxon>Pseudomonadota</taxon>
        <taxon>Gammaproteobacteria</taxon>
        <taxon>Pseudomonadales</taxon>
        <taxon>Pseudomonadaceae</taxon>
        <taxon>Pseudomonas</taxon>
    </lineage>
</organism>
<evidence type="ECO:0000313" key="1">
    <source>
        <dbReference type="EMBL" id="RMQ48059.1"/>
    </source>
</evidence>
<dbReference type="OrthoDB" id="6896393at2"/>
<comment type="caution">
    <text evidence="1">The sequence shown here is derived from an EMBL/GenBank/DDBJ whole genome shotgun (WGS) entry which is preliminary data.</text>
</comment>
<protein>
    <submittedName>
        <fullName evidence="1">Uncharacterized protein</fullName>
    </submittedName>
</protein>
<name>A0A3M4M2X4_PSECI</name>
<sequence>MSIQNKDWNAHLNTMPGTEGPKLVVSGVVTVPTSVTEATLVLSPRQDKSLGLRLDLHMEDKGIGLPALTDKTVSYSQPAAGYDVTHVTIYYKEEKLAVIDKIEVVS</sequence>
<dbReference type="EMBL" id="RBRE01000033">
    <property type="protein sequence ID" value="RMQ48059.1"/>
    <property type="molecule type" value="Genomic_DNA"/>
</dbReference>
<dbReference type="AlphaFoldDB" id="A0A3M4M2X4"/>